<accession>A0A812NG49</accession>
<organism evidence="1 2">
    <name type="scientific">Symbiodinium natans</name>
    <dbReference type="NCBI Taxonomy" id="878477"/>
    <lineage>
        <taxon>Eukaryota</taxon>
        <taxon>Sar</taxon>
        <taxon>Alveolata</taxon>
        <taxon>Dinophyceae</taxon>
        <taxon>Suessiales</taxon>
        <taxon>Symbiodiniaceae</taxon>
        <taxon>Symbiodinium</taxon>
    </lineage>
</organism>
<gene>
    <name evidence="1" type="ORF">SNAT2548_LOCUS16047</name>
</gene>
<evidence type="ECO:0000313" key="1">
    <source>
        <dbReference type="EMBL" id="CAE7305241.1"/>
    </source>
</evidence>
<keyword evidence="2" id="KW-1185">Reference proteome</keyword>
<reference evidence="1" key="1">
    <citation type="submission" date="2021-02" db="EMBL/GenBank/DDBJ databases">
        <authorList>
            <person name="Dougan E. K."/>
            <person name="Rhodes N."/>
            <person name="Thang M."/>
            <person name="Chan C."/>
        </authorList>
    </citation>
    <scope>NUCLEOTIDE SEQUENCE</scope>
</reference>
<proteinExistence type="predicted"/>
<protein>
    <submittedName>
        <fullName evidence="1">Uncharacterized protein</fullName>
    </submittedName>
</protein>
<dbReference type="Proteomes" id="UP000604046">
    <property type="component" value="Unassembled WGS sequence"/>
</dbReference>
<sequence length="72" mass="7942">DVRAICNVNASLKGAGQTGHKAQQSRQELFLGDFLLLFEIDDLGIGWKSVFRISDCPHVLLRAQEKSVQTDG</sequence>
<feature type="non-terminal residue" evidence="1">
    <location>
        <position position="1"/>
    </location>
</feature>
<dbReference type="AlphaFoldDB" id="A0A812NG49"/>
<dbReference type="EMBL" id="CAJNDS010002071">
    <property type="protein sequence ID" value="CAE7305241.1"/>
    <property type="molecule type" value="Genomic_DNA"/>
</dbReference>
<comment type="caution">
    <text evidence="1">The sequence shown here is derived from an EMBL/GenBank/DDBJ whole genome shotgun (WGS) entry which is preliminary data.</text>
</comment>
<feature type="non-terminal residue" evidence="1">
    <location>
        <position position="72"/>
    </location>
</feature>
<evidence type="ECO:0000313" key="2">
    <source>
        <dbReference type="Proteomes" id="UP000604046"/>
    </source>
</evidence>
<name>A0A812NG49_9DINO</name>